<evidence type="ECO:0000313" key="3">
    <source>
        <dbReference type="Proteomes" id="UP000244649"/>
    </source>
</evidence>
<evidence type="ECO:0000256" key="1">
    <source>
        <dbReference type="ARBA" id="ARBA00006479"/>
    </source>
</evidence>
<dbReference type="Pfam" id="PF13412">
    <property type="entry name" value="HTH_24"/>
    <property type="match status" value="1"/>
</dbReference>
<dbReference type="SUPFAM" id="SSF53067">
    <property type="entry name" value="Actin-like ATPase domain"/>
    <property type="match status" value="1"/>
</dbReference>
<dbReference type="InterPro" id="IPR000600">
    <property type="entry name" value="ROK"/>
</dbReference>
<comment type="similarity">
    <text evidence="1">Belongs to the ROK (NagC/XylR) family.</text>
</comment>
<dbReference type="Gene3D" id="3.30.420.40">
    <property type="match status" value="2"/>
</dbReference>
<dbReference type="SUPFAM" id="SSF46785">
    <property type="entry name" value="Winged helix' DNA-binding domain"/>
    <property type="match status" value="1"/>
</dbReference>
<dbReference type="PANTHER" id="PTHR18964:SF173">
    <property type="entry name" value="GLUCOKINASE"/>
    <property type="match status" value="1"/>
</dbReference>
<gene>
    <name evidence="2" type="ORF">DC432_07345</name>
</gene>
<comment type="caution">
    <text evidence="2">The sequence shown here is derived from an EMBL/GenBank/DDBJ whole genome shotgun (WGS) entry which is preliminary data.</text>
</comment>
<name>A0A2T7WMX9_MICTE</name>
<dbReference type="EMBL" id="QDFT01000013">
    <property type="protein sequence ID" value="PVE75425.1"/>
    <property type="molecule type" value="Genomic_DNA"/>
</dbReference>
<dbReference type="RefSeq" id="WP_116537307.1">
    <property type="nucleotide sequence ID" value="NZ_JAQDQE010000007.1"/>
</dbReference>
<dbReference type="Gene3D" id="1.10.10.10">
    <property type="entry name" value="Winged helix-like DNA-binding domain superfamily/Winged helix DNA-binding domain"/>
    <property type="match status" value="1"/>
</dbReference>
<keyword evidence="2" id="KW-0418">Kinase</keyword>
<organism evidence="2 3">
    <name type="scientific">Microbacterium testaceum</name>
    <name type="common">Aureobacterium testaceum</name>
    <name type="synonym">Brevibacterium testaceum</name>
    <dbReference type="NCBI Taxonomy" id="2033"/>
    <lineage>
        <taxon>Bacteria</taxon>
        <taxon>Bacillati</taxon>
        <taxon>Actinomycetota</taxon>
        <taxon>Actinomycetes</taxon>
        <taxon>Micrococcales</taxon>
        <taxon>Microbacteriaceae</taxon>
        <taxon>Microbacterium</taxon>
    </lineage>
</organism>
<reference evidence="2 3" key="1">
    <citation type="submission" date="2018-04" db="EMBL/GenBank/DDBJ databases">
        <authorList>
            <person name="Go L.Y."/>
            <person name="Mitchell J.A."/>
        </authorList>
    </citation>
    <scope>NUCLEOTIDE SEQUENCE [LARGE SCALE GENOMIC DNA]</scope>
    <source>
        <strain evidence="2 3">TPD7010</strain>
    </source>
</reference>
<dbReference type="InterPro" id="IPR036390">
    <property type="entry name" value="WH_DNA-bd_sf"/>
</dbReference>
<dbReference type="PROSITE" id="PS01125">
    <property type="entry name" value="ROK"/>
    <property type="match status" value="1"/>
</dbReference>
<evidence type="ECO:0000313" key="2">
    <source>
        <dbReference type="EMBL" id="PVE75425.1"/>
    </source>
</evidence>
<proteinExistence type="inferred from homology"/>
<accession>A0A2T7WMX9</accession>
<dbReference type="Proteomes" id="UP000244649">
    <property type="component" value="Unassembled WGS sequence"/>
</dbReference>
<dbReference type="AlphaFoldDB" id="A0A2T7WMX9"/>
<protein>
    <submittedName>
        <fullName evidence="2">Sugar kinase</fullName>
    </submittedName>
</protein>
<sequence length="388" mass="40806">MTELGSHESDVLGLFREHGSLSRTDVITLSGLSRSTINQRLAALTAAGLLQPLEGGESTGGRPSSRFAFRADRAVILCADIGATGFTAAACDLSGTPLAQTEVAIDVWEGPEPVLGAILEAFRSLRPDADVWAIAIGVPGPVEFAAHRVVNPPIMTGWDRFDIAGWFSPAYAAPVIVENDANARAVAEARHHRLDNVIALKLGTGIGAGLVFNGQIIRGDKGAAGDIGHTRAVIVESPARECRCGSFDCVEAYAGGWAIERELDQAGLTVHGVRDIVELVQRGDIDAVRRVRGAGRVIGDAIADLVSILNPRAIALSGQLAECDEVLMSGIRERVYQRATPLVTRDLVIARSDLGALAGVIGLALISSDAILRPASLDEILKRATAPV</sequence>
<dbReference type="InterPro" id="IPR049874">
    <property type="entry name" value="ROK_cs"/>
</dbReference>
<dbReference type="GO" id="GO:0016301">
    <property type="term" value="F:kinase activity"/>
    <property type="evidence" value="ECO:0007669"/>
    <property type="project" value="UniProtKB-KW"/>
</dbReference>
<dbReference type="InterPro" id="IPR043129">
    <property type="entry name" value="ATPase_NBD"/>
</dbReference>
<keyword evidence="2" id="KW-0808">Transferase</keyword>
<dbReference type="InterPro" id="IPR036388">
    <property type="entry name" value="WH-like_DNA-bd_sf"/>
</dbReference>
<dbReference type="Pfam" id="PF00480">
    <property type="entry name" value="ROK"/>
    <property type="match status" value="1"/>
</dbReference>
<dbReference type="PANTHER" id="PTHR18964">
    <property type="entry name" value="ROK (REPRESSOR, ORF, KINASE) FAMILY"/>
    <property type="match status" value="1"/>
</dbReference>